<feature type="domain" description="N-acetyltransferase" evidence="1">
    <location>
        <begin position="74"/>
        <end position="223"/>
    </location>
</feature>
<dbReference type="CDD" id="cd04301">
    <property type="entry name" value="NAT_SF"/>
    <property type="match status" value="1"/>
</dbReference>
<dbReference type="InterPro" id="IPR052523">
    <property type="entry name" value="Trichothecene_AcTrans"/>
</dbReference>
<dbReference type="Gene3D" id="3.40.630.30">
    <property type="match status" value="1"/>
</dbReference>
<protein>
    <recommendedName>
        <fullName evidence="1">N-acetyltransferase domain-containing protein</fullName>
    </recommendedName>
</protein>
<sequence length="231" mass="26478">MPPYQIEGCTVQDGAGLARNNMTAFWTDPTWVLLWKNKTTEYVVQQCTLRMPKNLLDDRAHKRHQKVVDTETGVVVGYCRWLLPDRLTGEWLEAQTPVVSRAEEKEFSKRFDSADWSTAPLGNMDDPVHVTMQKYKGLKEYMQIDYLAVRPEYRGQGIATMLVASGVAQSERLGIDIFLMAYKAGLGVYKRLGFEMLEYYIQDDSQWGGKGEYGTYFLERTVKTKTEANCD</sequence>
<dbReference type="EMBL" id="JAFIMR010000021">
    <property type="protein sequence ID" value="KAI1865573.1"/>
    <property type="molecule type" value="Genomic_DNA"/>
</dbReference>
<organism evidence="2 3">
    <name type="scientific">Neoarthrinium moseri</name>
    <dbReference type="NCBI Taxonomy" id="1658444"/>
    <lineage>
        <taxon>Eukaryota</taxon>
        <taxon>Fungi</taxon>
        <taxon>Dikarya</taxon>
        <taxon>Ascomycota</taxon>
        <taxon>Pezizomycotina</taxon>
        <taxon>Sordariomycetes</taxon>
        <taxon>Xylariomycetidae</taxon>
        <taxon>Amphisphaeriales</taxon>
        <taxon>Apiosporaceae</taxon>
        <taxon>Neoarthrinium</taxon>
    </lineage>
</organism>
<evidence type="ECO:0000313" key="2">
    <source>
        <dbReference type="EMBL" id="KAI1865573.1"/>
    </source>
</evidence>
<dbReference type="InterPro" id="IPR000182">
    <property type="entry name" value="GNAT_dom"/>
</dbReference>
<dbReference type="InterPro" id="IPR016181">
    <property type="entry name" value="Acyl_CoA_acyltransferase"/>
</dbReference>
<evidence type="ECO:0000313" key="3">
    <source>
        <dbReference type="Proteomes" id="UP000829685"/>
    </source>
</evidence>
<dbReference type="AlphaFoldDB" id="A0A9Q0AMJ4"/>
<dbReference type="Pfam" id="PF00583">
    <property type="entry name" value="Acetyltransf_1"/>
    <property type="match status" value="1"/>
</dbReference>
<evidence type="ECO:0000259" key="1">
    <source>
        <dbReference type="PROSITE" id="PS51186"/>
    </source>
</evidence>
<reference evidence="2" key="1">
    <citation type="submission" date="2021-03" db="EMBL/GenBank/DDBJ databases">
        <title>Revisited historic fungal species revealed as producer of novel bioactive compounds through whole genome sequencing and comparative genomics.</title>
        <authorList>
            <person name="Vignolle G.A."/>
            <person name="Hochenegger N."/>
            <person name="Mach R.L."/>
            <person name="Mach-Aigner A.R."/>
            <person name="Javad Rahimi M."/>
            <person name="Salim K.A."/>
            <person name="Chan C.M."/>
            <person name="Lim L.B.L."/>
            <person name="Cai F."/>
            <person name="Druzhinina I.S."/>
            <person name="U'Ren J.M."/>
            <person name="Derntl C."/>
        </authorList>
    </citation>
    <scope>NUCLEOTIDE SEQUENCE</scope>
    <source>
        <strain evidence="2">TUCIM 5799</strain>
    </source>
</reference>
<dbReference type="SUPFAM" id="SSF55729">
    <property type="entry name" value="Acyl-CoA N-acyltransferases (Nat)"/>
    <property type="match status" value="1"/>
</dbReference>
<dbReference type="Proteomes" id="UP000829685">
    <property type="component" value="Unassembled WGS sequence"/>
</dbReference>
<dbReference type="PROSITE" id="PS51186">
    <property type="entry name" value="GNAT"/>
    <property type="match status" value="1"/>
</dbReference>
<gene>
    <name evidence="2" type="ORF">JX265_007896</name>
</gene>
<dbReference type="PANTHER" id="PTHR42791">
    <property type="entry name" value="GNAT FAMILY ACETYLTRANSFERASE"/>
    <property type="match status" value="1"/>
</dbReference>
<accession>A0A9Q0AMJ4</accession>
<dbReference type="GO" id="GO:0016747">
    <property type="term" value="F:acyltransferase activity, transferring groups other than amino-acyl groups"/>
    <property type="evidence" value="ECO:0007669"/>
    <property type="project" value="InterPro"/>
</dbReference>
<name>A0A9Q0AMJ4_9PEZI</name>
<comment type="caution">
    <text evidence="2">The sequence shown here is derived from an EMBL/GenBank/DDBJ whole genome shotgun (WGS) entry which is preliminary data.</text>
</comment>
<proteinExistence type="predicted"/>
<dbReference type="PANTHER" id="PTHR42791:SF2">
    <property type="entry name" value="N-ACETYLTRANSFERASE DOMAIN-CONTAINING PROTEIN"/>
    <property type="match status" value="1"/>
</dbReference>
<keyword evidence="3" id="KW-1185">Reference proteome</keyword>